<gene>
    <name evidence="1" type="primary">PARPA_12631.1 scaffold 45263</name>
</gene>
<reference evidence="1 2" key="1">
    <citation type="submission" date="2014-09" db="EMBL/GenBank/DDBJ databases">
        <authorList>
            <person name="Ellenberger Sabrina"/>
        </authorList>
    </citation>
    <scope>NUCLEOTIDE SEQUENCE [LARGE SCALE GENOMIC DNA]</scope>
    <source>
        <strain evidence="1 2">CBS 412.66</strain>
    </source>
</reference>
<name>A0A0B7NLN1_9FUNG</name>
<evidence type="ECO:0000313" key="1">
    <source>
        <dbReference type="EMBL" id="CEP18327.1"/>
    </source>
</evidence>
<dbReference type="STRING" id="35722.A0A0B7NLN1"/>
<dbReference type="OrthoDB" id="2282751at2759"/>
<proteinExistence type="predicted"/>
<accession>A0A0B7NLN1</accession>
<sequence>MPFGFLRVRKCYISRQEVPETLTHRDVILTSTDSLTADEATQEDKMMLAILGRWVPIAHNHDNMQYGMLTSSSIPFRVLSKNQTTSTWCSPTNDDNHSSKEVMGIDTGHFFRHLKITR</sequence>
<evidence type="ECO:0000313" key="2">
    <source>
        <dbReference type="Proteomes" id="UP000054107"/>
    </source>
</evidence>
<dbReference type="AlphaFoldDB" id="A0A0B7NLN1"/>
<protein>
    <submittedName>
        <fullName evidence="1">Uncharacterized protein</fullName>
    </submittedName>
</protein>
<dbReference type="Proteomes" id="UP000054107">
    <property type="component" value="Unassembled WGS sequence"/>
</dbReference>
<organism evidence="1 2">
    <name type="scientific">Parasitella parasitica</name>
    <dbReference type="NCBI Taxonomy" id="35722"/>
    <lineage>
        <taxon>Eukaryota</taxon>
        <taxon>Fungi</taxon>
        <taxon>Fungi incertae sedis</taxon>
        <taxon>Mucoromycota</taxon>
        <taxon>Mucoromycotina</taxon>
        <taxon>Mucoromycetes</taxon>
        <taxon>Mucorales</taxon>
        <taxon>Mucorineae</taxon>
        <taxon>Mucoraceae</taxon>
        <taxon>Parasitella</taxon>
    </lineage>
</organism>
<keyword evidence="2" id="KW-1185">Reference proteome</keyword>
<dbReference type="EMBL" id="LN733809">
    <property type="protein sequence ID" value="CEP18327.1"/>
    <property type="molecule type" value="Genomic_DNA"/>
</dbReference>